<organism evidence="7 8">
    <name type="scientific">Psychracetigena formicireducens</name>
    <dbReference type="NCBI Taxonomy" id="2986056"/>
    <lineage>
        <taxon>Bacteria</taxon>
        <taxon>Bacillati</taxon>
        <taxon>Candidatus Lithacetigenota</taxon>
        <taxon>Candidatus Psychracetigena</taxon>
    </lineage>
</organism>
<evidence type="ECO:0000256" key="3">
    <source>
        <dbReference type="ARBA" id="ARBA00023306"/>
    </source>
</evidence>
<keyword evidence="3 4" id="KW-0131">Cell cycle</keyword>
<dbReference type="HAMAP" id="MF_01420">
    <property type="entry name" value="HTH_type_WhiA"/>
    <property type="match status" value="1"/>
</dbReference>
<protein>
    <recommendedName>
        <fullName evidence="4">Probable cell division protein WhiA</fullName>
    </recommendedName>
</protein>
<gene>
    <name evidence="4 7" type="primary">whiA</name>
    <name evidence="7" type="ORF">DDT42_00300</name>
</gene>
<dbReference type="InterPro" id="IPR027434">
    <property type="entry name" value="Homing_endonucl"/>
</dbReference>
<comment type="similarity">
    <text evidence="4">Belongs to the WhiA family.</text>
</comment>
<comment type="caution">
    <text evidence="7">The sequence shown here is derived from an EMBL/GenBank/DDBJ whole genome shotgun (WGS) entry which is preliminary data.</text>
</comment>
<evidence type="ECO:0000259" key="6">
    <source>
        <dbReference type="Pfam" id="PF14527"/>
    </source>
</evidence>
<dbReference type="NCBIfam" id="TIGR00647">
    <property type="entry name" value="DNA_bind_WhiA"/>
    <property type="match status" value="1"/>
</dbReference>
<keyword evidence="2 4" id="KW-0238">DNA-binding</keyword>
<accession>A0A9E2BJW9</accession>
<comment type="function">
    <text evidence="4">Involved in cell division and chromosome segregation.</text>
</comment>
<feature type="domain" description="WhiA LAGLIDADG-like" evidence="6">
    <location>
        <begin position="103"/>
        <end position="191"/>
    </location>
</feature>
<evidence type="ECO:0000313" key="8">
    <source>
        <dbReference type="Proteomes" id="UP000811545"/>
    </source>
</evidence>
<reference evidence="7 8" key="1">
    <citation type="journal article" date="2021" name="bioRxiv">
        <title>Unique metabolic strategies in Hadean analogues reveal hints for primordial physiology.</title>
        <authorList>
            <person name="Nobu M.K."/>
            <person name="Nakai R."/>
            <person name="Tamazawa S."/>
            <person name="Mori H."/>
            <person name="Toyoda A."/>
            <person name="Ijiri A."/>
            <person name="Suzuki S."/>
            <person name="Kurokawa K."/>
            <person name="Kamagata Y."/>
            <person name="Tamaki H."/>
        </authorList>
    </citation>
    <scope>NUCLEOTIDE SEQUENCE [LARGE SCALE GENOMIC DNA]</scope>
    <source>
        <strain evidence="7">BS525</strain>
    </source>
</reference>
<dbReference type="GO" id="GO:0051301">
    <property type="term" value="P:cell division"/>
    <property type="evidence" value="ECO:0007669"/>
    <property type="project" value="UniProtKB-UniRule"/>
</dbReference>
<dbReference type="PANTHER" id="PTHR37307:SF1">
    <property type="entry name" value="CELL DIVISION PROTEIN WHIA-RELATED"/>
    <property type="match status" value="1"/>
</dbReference>
<dbReference type="Pfam" id="PF02650">
    <property type="entry name" value="HTH_WhiA"/>
    <property type="match status" value="1"/>
</dbReference>
<keyword evidence="1 4" id="KW-0132">Cell division</keyword>
<evidence type="ECO:0000256" key="1">
    <source>
        <dbReference type="ARBA" id="ARBA00022618"/>
    </source>
</evidence>
<evidence type="ECO:0000313" key="7">
    <source>
        <dbReference type="EMBL" id="MBT9144459.1"/>
    </source>
</evidence>
<dbReference type="GO" id="GO:0043937">
    <property type="term" value="P:regulation of sporulation"/>
    <property type="evidence" value="ECO:0007669"/>
    <property type="project" value="InterPro"/>
</dbReference>
<dbReference type="SUPFAM" id="SSF55608">
    <property type="entry name" value="Homing endonucleases"/>
    <property type="match status" value="1"/>
</dbReference>
<dbReference type="GO" id="GO:0003677">
    <property type="term" value="F:DNA binding"/>
    <property type="evidence" value="ECO:0007669"/>
    <property type="project" value="UniProtKB-UniRule"/>
</dbReference>
<proteinExistence type="inferred from homology"/>
<evidence type="ECO:0000256" key="2">
    <source>
        <dbReference type="ARBA" id="ARBA00023125"/>
    </source>
</evidence>
<dbReference type="EMBL" id="QLTW01000008">
    <property type="protein sequence ID" value="MBT9144459.1"/>
    <property type="molecule type" value="Genomic_DNA"/>
</dbReference>
<dbReference type="InterPro" id="IPR023054">
    <property type="entry name" value="Sporulation_regulator_WhiA_C"/>
</dbReference>
<dbReference type="Proteomes" id="UP000811545">
    <property type="component" value="Unassembled WGS sequence"/>
</dbReference>
<dbReference type="InterPro" id="IPR039518">
    <property type="entry name" value="WhiA_LAGLIDADG_dom"/>
</dbReference>
<dbReference type="AlphaFoldDB" id="A0A9E2BJW9"/>
<dbReference type="InterPro" id="IPR003802">
    <property type="entry name" value="Sporulation_regulator_WhiA"/>
</dbReference>
<dbReference type="Gene3D" id="3.10.28.10">
    <property type="entry name" value="Homing endonucleases"/>
    <property type="match status" value="1"/>
</dbReference>
<evidence type="ECO:0000256" key="4">
    <source>
        <dbReference type="HAMAP-Rule" id="MF_01420"/>
    </source>
</evidence>
<name>A0A9E2BJW9_PSYF1</name>
<sequence length="280" mass="32587">MENKVSITEIVRDELISFGSDNQHSDISVSKKWEIKAFTDFSKSNNDHTFYYNSREILKIRRLMVLLKGTEAIHFRKKTNFEIVIPAHLLPEVRDKPNKSGRRAYLRGAFLASGNANINGGNYHLEVIAREPKKLFESFARRSGLHFKSYIRRGKIVYYLNSIDDIISFLTLIEAVDTVLYIYDTLLRRRVRNQTQVLVNYDLANTGRSSRAAQKQLRKIEELRTAHLLEKIPPSLREIAEVRCNNPDYTLMDIARALNLTKSGANNRLRRLLNWKYNQD</sequence>
<dbReference type="PANTHER" id="PTHR37307">
    <property type="entry name" value="CELL DIVISION PROTEIN WHIA-RELATED"/>
    <property type="match status" value="1"/>
</dbReference>
<evidence type="ECO:0000259" key="5">
    <source>
        <dbReference type="Pfam" id="PF02650"/>
    </source>
</evidence>
<feature type="domain" description="Sporulation regulator WhiA C-terminal" evidence="5">
    <location>
        <begin position="198"/>
        <end position="273"/>
    </location>
</feature>
<dbReference type="Pfam" id="PF14527">
    <property type="entry name" value="LAGLIDADG_WhiA"/>
    <property type="match status" value="1"/>
</dbReference>